<organism evidence="2 3">
    <name type="scientific">Cognatishimia maritima</name>
    <dbReference type="NCBI Taxonomy" id="870908"/>
    <lineage>
        <taxon>Bacteria</taxon>
        <taxon>Pseudomonadati</taxon>
        <taxon>Pseudomonadota</taxon>
        <taxon>Alphaproteobacteria</taxon>
        <taxon>Rhodobacterales</taxon>
        <taxon>Paracoccaceae</taxon>
        <taxon>Cognatishimia</taxon>
    </lineage>
</organism>
<feature type="transmembrane region" description="Helical" evidence="1">
    <location>
        <begin position="35"/>
        <end position="54"/>
    </location>
</feature>
<keyword evidence="1" id="KW-0472">Membrane</keyword>
<feature type="transmembrane region" description="Helical" evidence="1">
    <location>
        <begin position="60"/>
        <end position="81"/>
    </location>
</feature>
<keyword evidence="3" id="KW-1185">Reference proteome</keyword>
<dbReference type="AlphaFoldDB" id="A0A1M5NCZ1"/>
<dbReference type="RefSeq" id="WP_072792124.1">
    <property type="nucleotide sequence ID" value="NZ_FQWM01000002.1"/>
</dbReference>
<feature type="transmembrane region" description="Helical" evidence="1">
    <location>
        <begin position="120"/>
        <end position="139"/>
    </location>
</feature>
<gene>
    <name evidence="2" type="ORF">SAMN04488044_1499</name>
</gene>
<protein>
    <submittedName>
        <fullName evidence="2">Uncharacterized membrane protein</fullName>
    </submittedName>
</protein>
<evidence type="ECO:0000256" key="1">
    <source>
        <dbReference type="SAM" id="Phobius"/>
    </source>
</evidence>
<keyword evidence="1" id="KW-1133">Transmembrane helix</keyword>
<dbReference type="OrthoDB" id="9815686at2"/>
<feature type="transmembrane region" description="Helical" evidence="1">
    <location>
        <begin position="93"/>
        <end position="114"/>
    </location>
</feature>
<dbReference type="STRING" id="870908.SAMN04488044_1499"/>
<evidence type="ECO:0000313" key="3">
    <source>
        <dbReference type="Proteomes" id="UP000184211"/>
    </source>
</evidence>
<accession>A0A1M5NCZ1</accession>
<reference evidence="3" key="1">
    <citation type="submission" date="2016-11" db="EMBL/GenBank/DDBJ databases">
        <authorList>
            <person name="Varghese N."/>
            <person name="Submissions S."/>
        </authorList>
    </citation>
    <scope>NUCLEOTIDE SEQUENCE [LARGE SCALE GENOMIC DNA]</scope>
    <source>
        <strain evidence="3">DSM 28223</strain>
    </source>
</reference>
<keyword evidence="1" id="KW-0812">Transmembrane</keyword>
<dbReference type="Proteomes" id="UP000184211">
    <property type="component" value="Unassembled WGS sequence"/>
</dbReference>
<feature type="transmembrane region" description="Helical" evidence="1">
    <location>
        <begin position="6"/>
        <end position="23"/>
    </location>
</feature>
<name>A0A1M5NCZ1_9RHOB</name>
<dbReference type="EMBL" id="FQWM01000002">
    <property type="protein sequence ID" value="SHG87378.1"/>
    <property type="molecule type" value="Genomic_DNA"/>
</dbReference>
<proteinExistence type="predicted"/>
<sequence length="148" mass="15799">MTILGVLHLTLMISVFVIGVRVFATRKGTGSHKRLGRIFVAMMVVSNLAVFGIYEDSATLGIFHYLAIVSLISLFAAIALLRWPGVSTRRRIMHGHVMLWTFGGVVAAGLGQGATALGYAPWPAIALTFLAVGLVAVRFDFGKAVRGG</sequence>
<evidence type="ECO:0000313" key="2">
    <source>
        <dbReference type="EMBL" id="SHG87378.1"/>
    </source>
</evidence>